<organism evidence="1 2">
    <name type="scientific">Actinokineospora diospyrosa</name>
    <dbReference type="NCBI Taxonomy" id="103728"/>
    <lineage>
        <taxon>Bacteria</taxon>
        <taxon>Bacillati</taxon>
        <taxon>Actinomycetota</taxon>
        <taxon>Actinomycetes</taxon>
        <taxon>Pseudonocardiales</taxon>
        <taxon>Pseudonocardiaceae</taxon>
        <taxon>Actinokineospora</taxon>
    </lineage>
</organism>
<dbReference type="RefSeq" id="WP_253886287.1">
    <property type="nucleotide sequence ID" value="NZ_BAAAVB010000004.1"/>
</dbReference>
<protein>
    <submittedName>
        <fullName evidence="1">Uncharacterized protein</fullName>
    </submittedName>
</protein>
<dbReference type="EMBL" id="JAMTCO010000004">
    <property type="protein sequence ID" value="MCP2269282.1"/>
    <property type="molecule type" value="Genomic_DNA"/>
</dbReference>
<name>A0ABT1I9H0_9PSEU</name>
<sequence>MAQPNVGLSGGNDRDLEFEPIANGVDFLASAITHLHDADTPRSLKYAVLHLLASIEILVKVRLQREGFEHVFDDPYVADEHKLRLGKFRSVSLDTAITRLAKVADINFSKDDRKALSALGDERNKLQHYGSTSSQDGVTSRAVAALDVLSQFIHNHLIPNAPQPEIAHLKDAERLIREAITTIEAVYDARIARITPELDAWHGIVIHCPACLHLAWTWEADDQQSRCRLCDRRWFEIDGEHVAEEYAESVLGESRYLAVRERTEWSVADCLECGVEALVRVQTRSAPRHLPTTICFHCGFRTADRLGSCGHCGRTISDPDASCCEQCWDEIVAKD</sequence>
<accession>A0ABT1I9H0</accession>
<keyword evidence="2" id="KW-1185">Reference proteome</keyword>
<comment type="caution">
    <text evidence="1">The sequence shown here is derived from an EMBL/GenBank/DDBJ whole genome shotgun (WGS) entry which is preliminary data.</text>
</comment>
<proteinExistence type="predicted"/>
<evidence type="ECO:0000313" key="2">
    <source>
        <dbReference type="Proteomes" id="UP001205185"/>
    </source>
</evidence>
<evidence type="ECO:0000313" key="1">
    <source>
        <dbReference type="EMBL" id="MCP2269282.1"/>
    </source>
</evidence>
<gene>
    <name evidence="1" type="ORF">LV75_001770</name>
</gene>
<dbReference type="Proteomes" id="UP001205185">
    <property type="component" value="Unassembled WGS sequence"/>
</dbReference>
<reference evidence="1 2" key="1">
    <citation type="submission" date="2022-06" db="EMBL/GenBank/DDBJ databases">
        <title>Genomic Encyclopedia of Archaeal and Bacterial Type Strains, Phase II (KMG-II): from individual species to whole genera.</title>
        <authorList>
            <person name="Goeker M."/>
        </authorList>
    </citation>
    <scope>NUCLEOTIDE SEQUENCE [LARGE SCALE GENOMIC DNA]</scope>
    <source>
        <strain evidence="1 2">DSM 44255</strain>
    </source>
</reference>